<accession>A0A5M9MHX3</accession>
<organism evidence="1 2">
    <name type="scientific">Aspergillus tanneri</name>
    <dbReference type="NCBI Taxonomy" id="1220188"/>
    <lineage>
        <taxon>Eukaryota</taxon>
        <taxon>Fungi</taxon>
        <taxon>Dikarya</taxon>
        <taxon>Ascomycota</taxon>
        <taxon>Pezizomycotina</taxon>
        <taxon>Eurotiomycetes</taxon>
        <taxon>Eurotiomycetidae</taxon>
        <taxon>Eurotiales</taxon>
        <taxon>Aspergillaceae</taxon>
        <taxon>Aspergillus</taxon>
        <taxon>Aspergillus subgen. Circumdati</taxon>
    </lineage>
</organism>
<sequence length="341" mass="39424">MEEIQLESCQYKTYADYIEDQYEDNYHRYSWLVNFLRKGHPSSPNSALSFPVRIFLLDSSNECLTSRKFSIKRDSLLDPLFVNTLKEAQCNRQTRLILVQYRHFENINPSFIDTLGLWCGLDPAFFSVHFECDFDRIGQITHCPTRSLPSEKRCLQIITDEWSFMTATWKISKNEHTLVVLERDDHLGSADHIPALHDKLTKHISPDEIARLNRYPADYLFPYVREAARRAASVSAQFTPFRAGIESNHDQNLGVKWDIIQRNQQAMVSSLNSLSKFLACPEINAGSDALNLSSLLFDYRELIQETNRISADIQMLLQQQANLASIQQARRGLEQTDSVRR</sequence>
<dbReference type="EMBL" id="QUQM01000006">
    <property type="protein sequence ID" value="KAA8644069.1"/>
    <property type="molecule type" value="Genomic_DNA"/>
</dbReference>
<dbReference type="AlphaFoldDB" id="A0A5M9MHX3"/>
<evidence type="ECO:0000313" key="2">
    <source>
        <dbReference type="Proteomes" id="UP000324241"/>
    </source>
</evidence>
<protein>
    <submittedName>
        <fullName evidence="1">Uncharacterized protein</fullName>
    </submittedName>
</protein>
<proteinExistence type="predicted"/>
<dbReference type="GeneID" id="54330969"/>
<dbReference type="Proteomes" id="UP000324241">
    <property type="component" value="Unassembled WGS sequence"/>
</dbReference>
<evidence type="ECO:0000313" key="1">
    <source>
        <dbReference type="EMBL" id="KAA8644069.1"/>
    </source>
</evidence>
<comment type="caution">
    <text evidence="1">The sequence shown here is derived from an EMBL/GenBank/DDBJ whole genome shotgun (WGS) entry which is preliminary data.</text>
</comment>
<reference evidence="1 2" key="1">
    <citation type="submission" date="2019-08" db="EMBL/GenBank/DDBJ databases">
        <title>The genome sequence of a newly discovered highly antifungal drug resistant Aspergillus species, Aspergillus tanneri NIH 1004.</title>
        <authorList>
            <person name="Mounaud S."/>
            <person name="Singh I."/>
            <person name="Joardar V."/>
            <person name="Pakala S."/>
            <person name="Pakala S."/>
            <person name="Venepally P."/>
            <person name="Chung J.K."/>
            <person name="Losada L."/>
            <person name="Nierman W.C."/>
        </authorList>
    </citation>
    <scope>NUCLEOTIDE SEQUENCE [LARGE SCALE GENOMIC DNA]</scope>
    <source>
        <strain evidence="1 2">NIH1004</strain>
    </source>
</reference>
<gene>
    <name evidence="1" type="ORF">ATNIH1004_008267</name>
</gene>
<name>A0A5M9MHX3_9EURO</name>
<dbReference type="RefSeq" id="XP_033423430.1">
    <property type="nucleotide sequence ID" value="XM_033572878.1"/>
</dbReference>
<dbReference type="OrthoDB" id="194358at2759"/>